<dbReference type="OrthoDB" id="9797162at2"/>
<dbReference type="InterPro" id="IPR016024">
    <property type="entry name" value="ARM-type_fold"/>
</dbReference>
<name>A0A2V3PXA3_9BACT</name>
<evidence type="ECO:0000313" key="2">
    <source>
        <dbReference type="Proteomes" id="UP000247973"/>
    </source>
</evidence>
<dbReference type="Pfam" id="PF08713">
    <property type="entry name" value="DNA_alkylation"/>
    <property type="match status" value="1"/>
</dbReference>
<keyword evidence="2" id="KW-1185">Reference proteome</keyword>
<evidence type="ECO:0000313" key="1">
    <source>
        <dbReference type="EMBL" id="PXV69228.1"/>
    </source>
</evidence>
<organism evidence="1 2">
    <name type="scientific">Dysgonomonas alginatilytica</name>
    <dbReference type="NCBI Taxonomy" id="1605892"/>
    <lineage>
        <taxon>Bacteria</taxon>
        <taxon>Pseudomonadati</taxon>
        <taxon>Bacteroidota</taxon>
        <taxon>Bacteroidia</taxon>
        <taxon>Bacteroidales</taxon>
        <taxon>Dysgonomonadaceae</taxon>
        <taxon>Dysgonomonas</taxon>
    </lineage>
</organism>
<comment type="caution">
    <text evidence="1">The sequence shown here is derived from an EMBL/GenBank/DDBJ whole genome shotgun (WGS) entry which is preliminary data.</text>
</comment>
<dbReference type="AlphaFoldDB" id="A0A2V3PXA3"/>
<dbReference type="Proteomes" id="UP000247973">
    <property type="component" value="Unassembled WGS sequence"/>
</dbReference>
<dbReference type="RefSeq" id="WP_110309178.1">
    <property type="nucleotide sequence ID" value="NZ_QICL01000001.1"/>
</dbReference>
<dbReference type="SUPFAM" id="SSF48371">
    <property type="entry name" value="ARM repeat"/>
    <property type="match status" value="1"/>
</dbReference>
<proteinExistence type="predicted"/>
<reference evidence="1 2" key="1">
    <citation type="submission" date="2018-03" db="EMBL/GenBank/DDBJ databases">
        <title>Genomic Encyclopedia of Archaeal and Bacterial Type Strains, Phase II (KMG-II): from individual species to whole genera.</title>
        <authorList>
            <person name="Goeker M."/>
        </authorList>
    </citation>
    <scope>NUCLEOTIDE SEQUENCE [LARGE SCALE GENOMIC DNA]</scope>
    <source>
        <strain evidence="1 2">DSM 100214</strain>
    </source>
</reference>
<sequence>MEQKRKGARSLNDLSQEILDQLNNGTIESANLTEWLAVDQTLLLQHLLQNNNRIHYLEPILLEIAKLKKQTTNTQNETIGIGLLNETSKKKDSQFLMDISSHTSDSVRCWITYTIGRNPELSLSEKLQRIQAFAADSHFGVREISWMTVRPSIIENLTESLQILAKWTSSEHENIRRFASEATRPRGVWCEHIEILKQNPELALSILEPLKSDSSKYVCDSVGNWLNDASKTQPQFVIDLCRKWENESTTKSTAYIVKKAMRTLNK</sequence>
<protein>
    <submittedName>
        <fullName evidence="1">3-methyladenine DNA glycosylase AlkC</fullName>
    </submittedName>
</protein>
<gene>
    <name evidence="1" type="ORF">CLV62_101497</name>
</gene>
<dbReference type="EMBL" id="QICL01000001">
    <property type="protein sequence ID" value="PXV69228.1"/>
    <property type="molecule type" value="Genomic_DNA"/>
</dbReference>
<dbReference type="InterPro" id="IPR014825">
    <property type="entry name" value="DNA_alkylation"/>
</dbReference>
<dbReference type="Gene3D" id="1.25.40.290">
    <property type="entry name" value="ARM repeat domains"/>
    <property type="match status" value="1"/>
</dbReference>
<accession>A0A2V3PXA3</accession>